<dbReference type="Proteomes" id="UP000000496">
    <property type="component" value="Chromosome gsn.131"/>
</dbReference>
<accession>F8L8E9</accession>
<reference key="1">
    <citation type="journal article" date="2011" name="Mol. Biol. Evol.">
        <title>Unity in variety -- the pan-genome of the Chlamydiae.</title>
        <authorList>
            <person name="Collingro A."/>
            <person name="Tischler P."/>
            <person name="Weinmaier T."/>
            <person name="Penz T."/>
            <person name="Heinz E."/>
            <person name="Brunham R.C."/>
            <person name="Read T.D."/>
            <person name="Bavoil P.M."/>
            <person name="Sachse K."/>
            <person name="Kahane S."/>
            <person name="Friedman M.G."/>
            <person name="Rattei T."/>
            <person name="Myers G.S.A."/>
            <person name="Horn M."/>
        </authorList>
    </citation>
    <scope>NUCLEOTIDE SEQUENCE</scope>
    <source>
        <strain>Z</strain>
    </source>
</reference>
<keyword evidence="2" id="KW-1185">Reference proteome</keyword>
<dbReference type="HOGENOM" id="CLU_3239644_0_0_0"/>
<dbReference type="AlphaFoldDB" id="F8L8E9"/>
<proteinExistence type="predicted"/>
<sequence>MDISNKTCEIMKNQEENRQILPLRRQASQALLSGSFYYFYFGA</sequence>
<reference evidence="1 2" key="2">
    <citation type="journal article" date="2011" name="Mol. Biol. Evol.">
        <title>Unity in variety--the pan-genome of the Chlamydiae.</title>
        <authorList>
            <person name="Collingro A."/>
            <person name="Tischler P."/>
            <person name="Weinmaier T."/>
            <person name="Penz T."/>
            <person name="Heinz E."/>
            <person name="Brunham R.C."/>
            <person name="Read T.D."/>
            <person name="Bavoil P.M."/>
            <person name="Sachse K."/>
            <person name="Kahane S."/>
            <person name="Friedman M.G."/>
            <person name="Rattei T."/>
            <person name="Myers G.S."/>
            <person name="Horn M."/>
        </authorList>
    </citation>
    <scope>NUCLEOTIDE SEQUENCE [LARGE SCALE GENOMIC DNA]</scope>
    <source>
        <strain evidence="2">ATCC VR-1471 / Z</strain>
    </source>
</reference>
<evidence type="ECO:0000313" key="1">
    <source>
        <dbReference type="EMBL" id="CCB89072.1"/>
    </source>
</evidence>
<dbReference type="KEGG" id="sng:SNE_A11950"/>
<protein>
    <submittedName>
        <fullName evidence="1">Uncharacterized protein</fullName>
    </submittedName>
</protein>
<evidence type="ECO:0000313" key="2">
    <source>
        <dbReference type="Proteomes" id="UP000000496"/>
    </source>
</evidence>
<dbReference type="STRING" id="331113.SNE_A11950"/>
<dbReference type="EMBL" id="FR872582">
    <property type="protein sequence ID" value="CCB89072.1"/>
    <property type="molecule type" value="Genomic_DNA"/>
</dbReference>
<name>F8L8E9_SIMNZ</name>
<organism evidence="1 2">
    <name type="scientific">Simkania negevensis (strain ATCC VR-1471 / DSM 27360 / Z)</name>
    <dbReference type="NCBI Taxonomy" id="331113"/>
    <lineage>
        <taxon>Bacteria</taxon>
        <taxon>Pseudomonadati</taxon>
        <taxon>Chlamydiota</taxon>
        <taxon>Chlamydiia</taxon>
        <taxon>Parachlamydiales</taxon>
        <taxon>Simkaniaceae</taxon>
        <taxon>Simkania</taxon>
    </lineage>
</organism>
<gene>
    <name evidence="1" type="ordered locus">SNE_A11950</name>
</gene>